<organism evidence="4">
    <name type="scientific">Schistosoma curassoni</name>
    <dbReference type="NCBI Taxonomy" id="6186"/>
    <lineage>
        <taxon>Eukaryota</taxon>
        <taxon>Metazoa</taxon>
        <taxon>Spiralia</taxon>
        <taxon>Lophotrochozoa</taxon>
        <taxon>Platyhelminthes</taxon>
        <taxon>Trematoda</taxon>
        <taxon>Digenea</taxon>
        <taxon>Strigeidida</taxon>
        <taxon>Schistosomatoidea</taxon>
        <taxon>Schistosomatidae</taxon>
        <taxon>Schistosoma</taxon>
    </lineage>
</organism>
<keyword evidence="3" id="KW-1185">Reference proteome</keyword>
<accession>A0A183K5F0</accession>
<proteinExistence type="predicted"/>
<feature type="region of interest" description="Disordered" evidence="1">
    <location>
        <begin position="61"/>
        <end position="82"/>
    </location>
</feature>
<name>A0A183K5F0_9TREM</name>
<reference evidence="2 3" key="2">
    <citation type="submission" date="2018-11" db="EMBL/GenBank/DDBJ databases">
        <authorList>
            <consortium name="Pathogen Informatics"/>
        </authorList>
    </citation>
    <scope>NUCLEOTIDE SEQUENCE [LARGE SCALE GENOMIC DNA]</scope>
    <source>
        <strain evidence="2">Dakar</strain>
        <strain evidence="3">Dakar, Senegal</strain>
    </source>
</reference>
<feature type="compositionally biased region" description="Polar residues" evidence="1">
    <location>
        <begin position="65"/>
        <end position="82"/>
    </location>
</feature>
<evidence type="ECO:0000313" key="2">
    <source>
        <dbReference type="EMBL" id="VDP38938.1"/>
    </source>
</evidence>
<dbReference type="AlphaFoldDB" id="A0A183K5F0"/>
<evidence type="ECO:0000256" key="1">
    <source>
        <dbReference type="SAM" id="MobiDB-lite"/>
    </source>
</evidence>
<feature type="region of interest" description="Disordered" evidence="1">
    <location>
        <begin position="1"/>
        <end position="28"/>
    </location>
</feature>
<sequence length="82" mass="8816">MPLVRLEANATNAVEANSRKSGSVSHKIRQHSVHVKSISLAGITENSADFANSCVFSVPSKYPTDAQSSSVTKVSNSRRTNR</sequence>
<protein>
    <submittedName>
        <fullName evidence="2 4">Uncharacterized protein</fullName>
    </submittedName>
</protein>
<dbReference type="Proteomes" id="UP000279833">
    <property type="component" value="Unassembled WGS sequence"/>
</dbReference>
<dbReference type="WBParaSite" id="SCUD_0001022301-mRNA-1">
    <property type="protein sequence ID" value="SCUD_0001022301-mRNA-1"/>
    <property type="gene ID" value="SCUD_0001022301"/>
</dbReference>
<feature type="compositionally biased region" description="Polar residues" evidence="1">
    <location>
        <begin position="9"/>
        <end position="24"/>
    </location>
</feature>
<gene>
    <name evidence="2" type="ORF">SCUD_LOCUS10220</name>
</gene>
<reference evidence="4" key="1">
    <citation type="submission" date="2016-06" db="UniProtKB">
        <authorList>
            <consortium name="WormBaseParasite"/>
        </authorList>
    </citation>
    <scope>IDENTIFICATION</scope>
</reference>
<evidence type="ECO:0000313" key="3">
    <source>
        <dbReference type="Proteomes" id="UP000279833"/>
    </source>
</evidence>
<evidence type="ECO:0000313" key="4">
    <source>
        <dbReference type="WBParaSite" id="SCUD_0001022301-mRNA-1"/>
    </source>
</evidence>
<dbReference type="EMBL" id="UZAK01033652">
    <property type="protein sequence ID" value="VDP38938.1"/>
    <property type="molecule type" value="Genomic_DNA"/>
</dbReference>